<dbReference type="Proteomes" id="UP000295627">
    <property type="component" value="Unassembled WGS sequence"/>
</dbReference>
<reference evidence="1 2" key="1">
    <citation type="journal article" date="2019" name="Sci. Rep.">
        <title>Extended insight into the Mycobacterium chelonae-abscessus complex through whole genome sequencing of Mycobacterium salmoniphilum outbreak and Mycobacterium salmoniphilum-like strains.</title>
        <authorList>
            <person name="Behra P.R.K."/>
            <person name="Das S."/>
            <person name="Pettersson B.M.F."/>
            <person name="Shirreff L."/>
            <person name="DuCote T."/>
            <person name="Jacobsson K.G."/>
            <person name="Ennis D.G."/>
            <person name="Kirsebom L.A."/>
        </authorList>
    </citation>
    <scope>NUCLEOTIDE SEQUENCE [LARGE SCALE GENOMIC DNA]</scope>
    <source>
        <strain evidence="1 2">DSM 45524</strain>
    </source>
</reference>
<protein>
    <submittedName>
        <fullName evidence="1">Uncharacterized protein</fullName>
    </submittedName>
</protein>
<comment type="caution">
    <text evidence="1">The sequence shown here is derived from an EMBL/GenBank/DDBJ whole genome shotgun (WGS) entry which is preliminary data.</text>
</comment>
<dbReference type="AlphaFoldDB" id="A0A4V3A6R1"/>
<name>A0A4V3A6R1_9MYCO</name>
<evidence type="ECO:0000313" key="1">
    <source>
        <dbReference type="EMBL" id="TDH25345.1"/>
    </source>
</evidence>
<accession>A0A4V3A6R1</accession>
<dbReference type="RefSeq" id="WP_078336060.1">
    <property type="nucleotide sequence ID" value="NZ_MAFQ01000015.1"/>
</dbReference>
<gene>
    <name evidence="1" type="ORF">EJ571_01675</name>
</gene>
<sequence>MFENWSDPPGVKILHQMDRPVLIFTNQVWLSVGNPVGLAPPDARKHGLKIASLQPGHQVAWVRLTTGEWLGVIHTDVASADGHSTLSMQLWLQKHQFRPA</sequence>
<proteinExistence type="predicted"/>
<evidence type="ECO:0000313" key="2">
    <source>
        <dbReference type="Proteomes" id="UP000295627"/>
    </source>
</evidence>
<dbReference type="EMBL" id="RXLR01000006">
    <property type="protein sequence ID" value="TDH25345.1"/>
    <property type="molecule type" value="Genomic_DNA"/>
</dbReference>
<organism evidence="1 2">
    <name type="scientific">Mycobacteroides franklinii</name>
    <dbReference type="NCBI Taxonomy" id="948102"/>
    <lineage>
        <taxon>Bacteria</taxon>
        <taxon>Bacillati</taxon>
        <taxon>Actinomycetota</taxon>
        <taxon>Actinomycetes</taxon>
        <taxon>Mycobacteriales</taxon>
        <taxon>Mycobacteriaceae</taxon>
        <taxon>Mycobacteroides</taxon>
    </lineage>
</organism>